<dbReference type="Proteomes" id="UP001281410">
    <property type="component" value="Unassembled WGS sequence"/>
</dbReference>
<evidence type="ECO:0000313" key="3">
    <source>
        <dbReference type="Proteomes" id="UP001281410"/>
    </source>
</evidence>
<dbReference type="AlphaFoldDB" id="A0AAE0EG92"/>
<dbReference type="PANTHER" id="PTHR47074:SF21">
    <property type="entry name" value="RNASE H TYPE-1 DOMAIN-CONTAINING PROTEIN"/>
    <property type="match status" value="1"/>
</dbReference>
<dbReference type="Gene3D" id="3.30.420.10">
    <property type="entry name" value="Ribonuclease H-like superfamily/Ribonuclease H"/>
    <property type="match status" value="1"/>
</dbReference>
<dbReference type="InterPro" id="IPR012337">
    <property type="entry name" value="RNaseH-like_sf"/>
</dbReference>
<dbReference type="EMBL" id="JANJYJ010000002">
    <property type="protein sequence ID" value="KAK3227318.1"/>
    <property type="molecule type" value="Genomic_DNA"/>
</dbReference>
<dbReference type="CDD" id="cd06222">
    <property type="entry name" value="RNase_H_like"/>
    <property type="match status" value="1"/>
</dbReference>
<dbReference type="PANTHER" id="PTHR47074">
    <property type="entry name" value="BNAC02G40300D PROTEIN"/>
    <property type="match status" value="1"/>
</dbReference>
<name>A0AAE0EG92_9ROSI</name>
<protein>
    <recommendedName>
        <fullName evidence="1">RNase H type-1 domain-containing protein</fullName>
    </recommendedName>
</protein>
<comment type="caution">
    <text evidence="2">The sequence shown here is derived from an EMBL/GenBank/DDBJ whole genome shotgun (WGS) entry which is preliminary data.</text>
</comment>
<gene>
    <name evidence="2" type="ORF">Dsin_007180</name>
</gene>
<evidence type="ECO:0000313" key="2">
    <source>
        <dbReference type="EMBL" id="KAK3227318.1"/>
    </source>
</evidence>
<dbReference type="GO" id="GO:0004523">
    <property type="term" value="F:RNA-DNA hybrid ribonuclease activity"/>
    <property type="evidence" value="ECO:0007669"/>
    <property type="project" value="InterPro"/>
</dbReference>
<keyword evidence="3" id="KW-1185">Reference proteome</keyword>
<dbReference type="SUPFAM" id="SSF53098">
    <property type="entry name" value="Ribonuclease H-like"/>
    <property type="match status" value="1"/>
</dbReference>
<dbReference type="InterPro" id="IPR002156">
    <property type="entry name" value="RNaseH_domain"/>
</dbReference>
<dbReference type="Pfam" id="PF13456">
    <property type="entry name" value="RVT_3"/>
    <property type="match status" value="1"/>
</dbReference>
<accession>A0AAE0EG92</accession>
<dbReference type="InterPro" id="IPR036397">
    <property type="entry name" value="RNaseH_sf"/>
</dbReference>
<sequence length="155" mass="16406">MGRPGLTKEFRARPIPGSQGRYGLISSFDTSSFEYGIGNLMSVFVSSKASINGPGWSPPSVRKFKLNTDAAVDMVGGSVGIRILVRDSEGQVLASSAQKIVDGYPPQIAEAMASLCGLQFDCDVGLWPCEVDSDAQVVVKLVNGSDIPSPVLRLV</sequence>
<reference evidence="2" key="1">
    <citation type="journal article" date="2023" name="Plant J.">
        <title>Genome sequences and population genomics provide insights into the demographic history, inbreeding, and mutation load of two 'living fossil' tree species of Dipteronia.</title>
        <authorList>
            <person name="Feng Y."/>
            <person name="Comes H.P."/>
            <person name="Chen J."/>
            <person name="Zhu S."/>
            <person name="Lu R."/>
            <person name="Zhang X."/>
            <person name="Li P."/>
            <person name="Qiu J."/>
            <person name="Olsen K.M."/>
            <person name="Qiu Y."/>
        </authorList>
    </citation>
    <scope>NUCLEOTIDE SEQUENCE</scope>
    <source>
        <strain evidence="2">NBL</strain>
    </source>
</reference>
<evidence type="ECO:0000259" key="1">
    <source>
        <dbReference type="Pfam" id="PF13456"/>
    </source>
</evidence>
<dbReference type="GO" id="GO:0003676">
    <property type="term" value="F:nucleic acid binding"/>
    <property type="evidence" value="ECO:0007669"/>
    <property type="project" value="InterPro"/>
</dbReference>
<dbReference type="InterPro" id="IPR052929">
    <property type="entry name" value="RNase_H-like_EbsB-rel"/>
</dbReference>
<dbReference type="InterPro" id="IPR044730">
    <property type="entry name" value="RNase_H-like_dom_plant"/>
</dbReference>
<organism evidence="2 3">
    <name type="scientific">Dipteronia sinensis</name>
    <dbReference type="NCBI Taxonomy" id="43782"/>
    <lineage>
        <taxon>Eukaryota</taxon>
        <taxon>Viridiplantae</taxon>
        <taxon>Streptophyta</taxon>
        <taxon>Embryophyta</taxon>
        <taxon>Tracheophyta</taxon>
        <taxon>Spermatophyta</taxon>
        <taxon>Magnoliopsida</taxon>
        <taxon>eudicotyledons</taxon>
        <taxon>Gunneridae</taxon>
        <taxon>Pentapetalae</taxon>
        <taxon>rosids</taxon>
        <taxon>malvids</taxon>
        <taxon>Sapindales</taxon>
        <taxon>Sapindaceae</taxon>
        <taxon>Hippocastanoideae</taxon>
        <taxon>Acereae</taxon>
        <taxon>Dipteronia</taxon>
    </lineage>
</organism>
<feature type="domain" description="RNase H type-1" evidence="1">
    <location>
        <begin position="67"/>
        <end position="146"/>
    </location>
</feature>
<proteinExistence type="predicted"/>